<evidence type="ECO:0000256" key="6">
    <source>
        <dbReference type="ARBA" id="ARBA00023077"/>
    </source>
</evidence>
<evidence type="ECO:0000256" key="11">
    <source>
        <dbReference type="RuleBase" id="RU003357"/>
    </source>
</evidence>
<comment type="subcellular location">
    <subcellularLocation>
        <location evidence="1 10">Cell outer membrane</location>
        <topology evidence="1 10">Multi-pass membrane protein</topology>
    </subcellularLocation>
</comment>
<reference evidence="14" key="1">
    <citation type="submission" date="2023-09" db="EMBL/GenBank/DDBJ databases">
        <title>Paucibacter sp. APW11 Genome sequencing and assembly.</title>
        <authorList>
            <person name="Kim I."/>
        </authorList>
    </citation>
    <scope>NUCLEOTIDE SEQUENCE</scope>
    <source>
        <strain evidence="14">APW11</strain>
    </source>
</reference>
<evidence type="ECO:0000259" key="13">
    <source>
        <dbReference type="Pfam" id="PF07715"/>
    </source>
</evidence>
<feature type="domain" description="TonB-dependent receptor plug" evidence="13">
    <location>
        <begin position="32"/>
        <end position="152"/>
    </location>
</feature>
<dbReference type="PROSITE" id="PS52016">
    <property type="entry name" value="TONB_DEPENDENT_REC_3"/>
    <property type="match status" value="1"/>
</dbReference>
<dbReference type="SUPFAM" id="SSF56935">
    <property type="entry name" value="Porins"/>
    <property type="match status" value="1"/>
</dbReference>
<evidence type="ECO:0000313" key="14">
    <source>
        <dbReference type="EMBL" id="MDT9000092.1"/>
    </source>
</evidence>
<dbReference type="PANTHER" id="PTHR47234:SF2">
    <property type="entry name" value="TONB-DEPENDENT RECEPTOR"/>
    <property type="match status" value="1"/>
</dbReference>
<evidence type="ECO:0000259" key="12">
    <source>
        <dbReference type="Pfam" id="PF00593"/>
    </source>
</evidence>
<evidence type="ECO:0000256" key="3">
    <source>
        <dbReference type="ARBA" id="ARBA00022448"/>
    </source>
</evidence>
<dbReference type="Gene3D" id="2.40.170.20">
    <property type="entry name" value="TonB-dependent receptor, beta-barrel domain"/>
    <property type="match status" value="1"/>
</dbReference>
<evidence type="ECO:0000256" key="4">
    <source>
        <dbReference type="ARBA" id="ARBA00022452"/>
    </source>
</evidence>
<feature type="domain" description="TonB-dependent receptor-like beta-barrel" evidence="12">
    <location>
        <begin position="385"/>
        <end position="862"/>
    </location>
</feature>
<protein>
    <submittedName>
        <fullName evidence="14">TonB-dependent receptor</fullName>
    </submittedName>
</protein>
<dbReference type="InterPro" id="IPR039426">
    <property type="entry name" value="TonB-dep_rcpt-like"/>
</dbReference>
<keyword evidence="4 10" id="KW-1134">Transmembrane beta strand</keyword>
<comment type="similarity">
    <text evidence="2 10 11">Belongs to the TonB-dependent receptor family.</text>
</comment>
<evidence type="ECO:0000256" key="5">
    <source>
        <dbReference type="ARBA" id="ARBA00022692"/>
    </source>
</evidence>
<keyword evidence="7 10" id="KW-0472">Membrane</keyword>
<keyword evidence="3 10" id="KW-0813">Transport</keyword>
<keyword evidence="9 10" id="KW-0998">Cell outer membrane</keyword>
<dbReference type="Proteomes" id="UP001246372">
    <property type="component" value="Unassembled WGS sequence"/>
</dbReference>
<dbReference type="Pfam" id="PF07715">
    <property type="entry name" value="Plug"/>
    <property type="match status" value="1"/>
</dbReference>
<dbReference type="EMBL" id="JAVXZY010000004">
    <property type="protein sequence ID" value="MDT9000092.1"/>
    <property type="molecule type" value="Genomic_DNA"/>
</dbReference>
<keyword evidence="15" id="KW-1185">Reference proteome</keyword>
<accession>A0ABU3PC00</accession>
<evidence type="ECO:0000256" key="10">
    <source>
        <dbReference type="PROSITE-ProRule" id="PRU01360"/>
    </source>
</evidence>
<name>A0ABU3PC00_9BURK</name>
<keyword evidence="5 10" id="KW-0812">Transmembrane</keyword>
<evidence type="ECO:0000256" key="2">
    <source>
        <dbReference type="ARBA" id="ARBA00009810"/>
    </source>
</evidence>
<keyword evidence="6 11" id="KW-0798">TonB box</keyword>
<evidence type="ECO:0000256" key="7">
    <source>
        <dbReference type="ARBA" id="ARBA00023136"/>
    </source>
</evidence>
<dbReference type="Pfam" id="PF00593">
    <property type="entry name" value="TonB_dep_Rec_b-barrel"/>
    <property type="match status" value="1"/>
</dbReference>
<keyword evidence="8 14" id="KW-0675">Receptor</keyword>
<proteinExistence type="inferred from homology"/>
<gene>
    <name evidence="14" type="ORF">RQP53_12520</name>
</gene>
<dbReference type="InterPro" id="IPR012910">
    <property type="entry name" value="Plug_dom"/>
</dbReference>
<sequence length="898" mass="96026">MTALPIAQAQTADPARMERVVITGSMIKRTDAETPAPVSVIRREEIERSGATSIDELLRMDSAAGAGSLNDMDTGNGFAAGTASVSLRGMGSAATLTLVNGRRLAPAAVVDPNTGQSTVFNINAIPVSAIERIEILKDGASSLYGSDAMAGVVNIILRKDYQGRLLALNAQQRVSDGLFKTHTVSGMFGLGDLSTQGYNFFAGIDLYRRDGVMIAENPDLVRQELFGPMFGRLSADSTSAYPGNLYTYTNGLAGSFRAMMPNCAAENQLPTSATNAALQCKYNPDAAGIQYTGDQKRSAGFMRGSWQLGTDTTVSAEVLASRVENAYAEAPASRTEQLTQWGDAQGKPMLFNGLALPANHPDNPTRLATAGNPVVMKVNSSTYTFTKPTVLGLRYRFADIAAGSRTQADNLRLVLSASTTVGAWDIDAGLLHHIQKNTRFGSGRLSLSGLNTALQTGSYRFGGSNSAEAIAGIARSTEDQGEAKTSSLDARGSRELGKLAGGALMLGLGGELRHETFSVVADPLMSKGDIIGRGIGQASGSRKIAAAYAELQAPLLQGLETQLALRGEHYSDFGSALTSKLGAKYKLASGMALRGTYATGFRAPSLSQISDSAVFAFSTVQDKKLCPVSTTGNDNCARRISSVNQSNPALTAEKSSSYTMGLLFEPWRDTELVLDAWYFERKGEVDRLTAQQVIDREDEFPGAVIRLPSGTPGVLGPIGQVLRKFRNLALTRTGGLDFELSQRWQIGDGHLLKLRFAGTRVLTRKQQAEEGQPLLETLGFYGNSRVKSRLSLDWSRGPWAAGLTGHYAGRFRSHSVTGSCQAELKAAAREDLCVMAAWKTVDASLSYKGFKNIKLNASLRNVFGAKPPFDPSEPDTGFDSTYANPYGRYLSVSTSYEF</sequence>
<dbReference type="InterPro" id="IPR037066">
    <property type="entry name" value="Plug_dom_sf"/>
</dbReference>
<evidence type="ECO:0000256" key="8">
    <source>
        <dbReference type="ARBA" id="ARBA00023170"/>
    </source>
</evidence>
<evidence type="ECO:0000313" key="15">
    <source>
        <dbReference type="Proteomes" id="UP001246372"/>
    </source>
</evidence>
<evidence type="ECO:0000256" key="9">
    <source>
        <dbReference type="ARBA" id="ARBA00023237"/>
    </source>
</evidence>
<dbReference type="Gene3D" id="2.170.130.10">
    <property type="entry name" value="TonB-dependent receptor, plug domain"/>
    <property type="match status" value="1"/>
</dbReference>
<dbReference type="InterPro" id="IPR036942">
    <property type="entry name" value="Beta-barrel_TonB_sf"/>
</dbReference>
<comment type="caution">
    <text evidence="14">The sequence shown here is derived from an EMBL/GenBank/DDBJ whole genome shotgun (WGS) entry which is preliminary data.</text>
</comment>
<organism evidence="14 15">
    <name type="scientific">Roseateles aquae</name>
    <dbReference type="NCBI Taxonomy" id="3077235"/>
    <lineage>
        <taxon>Bacteria</taxon>
        <taxon>Pseudomonadati</taxon>
        <taxon>Pseudomonadota</taxon>
        <taxon>Betaproteobacteria</taxon>
        <taxon>Burkholderiales</taxon>
        <taxon>Sphaerotilaceae</taxon>
        <taxon>Roseateles</taxon>
    </lineage>
</organism>
<dbReference type="PANTHER" id="PTHR47234">
    <property type="match status" value="1"/>
</dbReference>
<evidence type="ECO:0000256" key="1">
    <source>
        <dbReference type="ARBA" id="ARBA00004571"/>
    </source>
</evidence>
<dbReference type="InterPro" id="IPR000531">
    <property type="entry name" value="Beta-barrel_TonB"/>
</dbReference>